<accession>A0ABW4MV89</accession>
<keyword evidence="2 6" id="KW-0240">DNA-directed RNA polymerase</keyword>
<sequence>MSLDQYSPEQIKEMSMLEVAYEIFLGRKDAITFNELVDEITKTLELSEEEVRTRISQFYTDLNIDGRFITLGDNRWGLRTWYPYEQIDEEVTHTEKPKKKKKSKKKDEDDELIGFDDLDEDDLDYDEDFDEEDEDVDDVEDDDDEEDDEDFDDIDDEEDFEDEDEELIDDEEYELDEEEEEEEFEEEEED</sequence>
<proteinExistence type="inferred from homology"/>
<dbReference type="InterPro" id="IPR007759">
    <property type="entry name" value="Asxl_HARE-HTH"/>
</dbReference>
<feature type="compositionally biased region" description="Acidic residues" evidence="7">
    <location>
        <begin position="108"/>
        <end position="190"/>
    </location>
</feature>
<keyword evidence="4 6" id="KW-0548">Nucleotidyltransferase</keyword>
<dbReference type="PROSITE" id="PS51913">
    <property type="entry name" value="HTH_HARE"/>
    <property type="match status" value="1"/>
</dbReference>
<evidence type="ECO:0000313" key="10">
    <source>
        <dbReference type="Proteomes" id="UP001597227"/>
    </source>
</evidence>
<dbReference type="HAMAP" id="MF_00357">
    <property type="entry name" value="RNApol_bact_RpoE"/>
    <property type="match status" value="1"/>
</dbReference>
<dbReference type="InterPro" id="IPR029757">
    <property type="entry name" value="RpoE"/>
</dbReference>
<dbReference type="Gene3D" id="1.10.10.1250">
    <property type="entry name" value="RNA polymerase, subunit delta, N-terminal domain"/>
    <property type="match status" value="1"/>
</dbReference>
<dbReference type="Pfam" id="PF05066">
    <property type="entry name" value="HARE-HTH"/>
    <property type="match status" value="1"/>
</dbReference>
<gene>
    <name evidence="6 9" type="primary">rpoE</name>
    <name evidence="9" type="ORF">ACFSFW_17000</name>
</gene>
<dbReference type="GO" id="GO:0000428">
    <property type="term" value="C:DNA-directed RNA polymerase complex"/>
    <property type="evidence" value="ECO:0007669"/>
    <property type="project" value="UniProtKB-KW"/>
</dbReference>
<evidence type="ECO:0000256" key="1">
    <source>
        <dbReference type="ARBA" id="ARBA00009828"/>
    </source>
</evidence>
<dbReference type="NCBIfam" id="TIGR04567">
    <property type="entry name" value="RNAP_delt_lowGC"/>
    <property type="match status" value="1"/>
</dbReference>
<evidence type="ECO:0000256" key="5">
    <source>
        <dbReference type="ARBA" id="ARBA00023163"/>
    </source>
</evidence>
<dbReference type="RefSeq" id="WP_388040013.1">
    <property type="nucleotide sequence ID" value="NZ_JBHUEK010000025.1"/>
</dbReference>
<evidence type="ECO:0000256" key="2">
    <source>
        <dbReference type="ARBA" id="ARBA00022478"/>
    </source>
</evidence>
<name>A0ABW4MV89_9BACI</name>
<comment type="function">
    <text evidence="6">Participates in both the initiation and recycling phases of transcription. In the presence of the delta subunit, RNAP displays an increased specificity of transcription, a decreased affinity for nucleic acids, and an increased efficiency of RNA synthesis because of enhanced recycling.</text>
</comment>
<feature type="region of interest" description="Disordered" evidence="7">
    <location>
        <begin position="92"/>
        <end position="190"/>
    </location>
</feature>
<comment type="subunit">
    <text evidence="6">RNAP is composed of a core of 2 alpha, a beta and a beta' subunits. The core is associated with a delta subunit and one of several sigma factors.</text>
</comment>
<reference evidence="10" key="1">
    <citation type="journal article" date="2019" name="Int. J. Syst. Evol. Microbiol.">
        <title>The Global Catalogue of Microorganisms (GCM) 10K type strain sequencing project: providing services to taxonomists for standard genome sequencing and annotation.</title>
        <authorList>
            <consortium name="The Broad Institute Genomics Platform"/>
            <consortium name="The Broad Institute Genome Sequencing Center for Infectious Disease"/>
            <person name="Wu L."/>
            <person name="Ma J."/>
        </authorList>
    </citation>
    <scope>NUCLEOTIDE SEQUENCE [LARGE SCALE GENOMIC DNA]</scope>
    <source>
        <strain evidence="10">CCUG 15531</strain>
    </source>
</reference>
<keyword evidence="3 6" id="KW-0808">Transferase</keyword>
<protein>
    <recommendedName>
        <fullName evidence="6">Probable DNA-directed RNA polymerase subunit delta</fullName>
    </recommendedName>
    <alternativeName>
        <fullName evidence="6">RNAP delta factor</fullName>
    </alternativeName>
</protein>
<comment type="caution">
    <text evidence="9">The sequence shown here is derived from an EMBL/GenBank/DDBJ whole genome shotgun (WGS) entry which is preliminary data.</text>
</comment>
<evidence type="ECO:0000256" key="6">
    <source>
        <dbReference type="HAMAP-Rule" id="MF_00357"/>
    </source>
</evidence>
<dbReference type="InterPro" id="IPR038087">
    <property type="entry name" value="RNAP_delta_N_dom_sf"/>
</dbReference>
<keyword evidence="5 6" id="KW-0804">Transcription</keyword>
<dbReference type="Proteomes" id="UP001597227">
    <property type="component" value="Unassembled WGS sequence"/>
</dbReference>
<dbReference type="EMBL" id="JBHUEK010000025">
    <property type="protein sequence ID" value="MFD1780365.1"/>
    <property type="molecule type" value="Genomic_DNA"/>
</dbReference>
<comment type="similarity">
    <text evidence="1 6">Belongs to the RpoE family.</text>
</comment>
<dbReference type="GO" id="GO:0003899">
    <property type="term" value="F:DNA-directed RNA polymerase activity"/>
    <property type="evidence" value="ECO:0007669"/>
    <property type="project" value="UniProtKB-EC"/>
</dbReference>
<evidence type="ECO:0000256" key="7">
    <source>
        <dbReference type="SAM" id="MobiDB-lite"/>
    </source>
</evidence>
<evidence type="ECO:0000259" key="8">
    <source>
        <dbReference type="PROSITE" id="PS51913"/>
    </source>
</evidence>
<evidence type="ECO:0000313" key="9">
    <source>
        <dbReference type="EMBL" id="MFD1780365.1"/>
    </source>
</evidence>
<organism evidence="9 10">
    <name type="scientific">Fredinandcohnia salidurans</name>
    <dbReference type="NCBI Taxonomy" id="2595041"/>
    <lineage>
        <taxon>Bacteria</taxon>
        <taxon>Bacillati</taxon>
        <taxon>Bacillota</taxon>
        <taxon>Bacilli</taxon>
        <taxon>Bacillales</taxon>
        <taxon>Bacillaceae</taxon>
        <taxon>Fredinandcohnia</taxon>
    </lineage>
</organism>
<evidence type="ECO:0000256" key="3">
    <source>
        <dbReference type="ARBA" id="ARBA00022679"/>
    </source>
</evidence>
<feature type="domain" description="HTH HARE-type" evidence="8">
    <location>
        <begin position="14"/>
        <end position="81"/>
    </location>
</feature>
<evidence type="ECO:0000256" key="4">
    <source>
        <dbReference type="ARBA" id="ARBA00022695"/>
    </source>
</evidence>
<keyword evidence="10" id="KW-1185">Reference proteome</keyword>